<dbReference type="SMART" id="SM00342">
    <property type="entry name" value="HTH_ARAC"/>
    <property type="match status" value="1"/>
</dbReference>
<protein>
    <submittedName>
        <fullName evidence="5">AraC family transcriptional regulator</fullName>
    </submittedName>
</protein>
<accession>A0ABX1D7M9</accession>
<evidence type="ECO:0000256" key="3">
    <source>
        <dbReference type="ARBA" id="ARBA00023163"/>
    </source>
</evidence>
<dbReference type="InterPro" id="IPR018060">
    <property type="entry name" value="HTH_AraC"/>
</dbReference>
<dbReference type="InterPro" id="IPR014710">
    <property type="entry name" value="RmlC-like_jellyroll"/>
</dbReference>
<dbReference type="Gene3D" id="1.10.10.60">
    <property type="entry name" value="Homeodomain-like"/>
    <property type="match status" value="2"/>
</dbReference>
<dbReference type="Gene3D" id="2.60.120.10">
    <property type="entry name" value="Jelly Rolls"/>
    <property type="match status" value="1"/>
</dbReference>
<proteinExistence type="predicted"/>
<dbReference type="EMBL" id="JAAVJS010000003">
    <property type="protein sequence ID" value="NJX14378.1"/>
    <property type="molecule type" value="Genomic_DNA"/>
</dbReference>
<comment type="caution">
    <text evidence="5">The sequence shown here is derived from an EMBL/GenBank/DDBJ whole genome shotgun (WGS) entry which is preliminary data.</text>
</comment>
<dbReference type="PANTHER" id="PTHR43280:SF27">
    <property type="entry name" value="TRANSCRIPTIONAL REGULATOR MTLR"/>
    <property type="match status" value="1"/>
</dbReference>
<gene>
    <name evidence="5" type="ORF">HC176_02620</name>
</gene>
<dbReference type="PANTHER" id="PTHR43280">
    <property type="entry name" value="ARAC-FAMILY TRANSCRIPTIONAL REGULATOR"/>
    <property type="match status" value="1"/>
</dbReference>
<dbReference type="PROSITE" id="PS01124">
    <property type="entry name" value="HTH_ARAC_FAMILY_2"/>
    <property type="match status" value="1"/>
</dbReference>
<dbReference type="RefSeq" id="WP_167916635.1">
    <property type="nucleotide sequence ID" value="NZ_JAAVJS010000003.1"/>
</dbReference>
<evidence type="ECO:0000313" key="6">
    <source>
        <dbReference type="Proteomes" id="UP000760545"/>
    </source>
</evidence>
<dbReference type="SUPFAM" id="SSF51182">
    <property type="entry name" value="RmlC-like cupins"/>
    <property type="match status" value="1"/>
</dbReference>
<evidence type="ECO:0000256" key="1">
    <source>
        <dbReference type="ARBA" id="ARBA00023015"/>
    </source>
</evidence>
<dbReference type="InterPro" id="IPR011051">
    <property type="entry name" value="RmlC_Cupin_sf"/>
</dbReference>
<feature type="domain" description="HTH araC/xylS-type" evidence="4">
    <location>
        <begin position="189"/>
        <end position="289"/>
    </location>
</feature>
<dbReference type="SUPFAM" id="SSF46689">
    <property type="entry name" value="Homeodomain-like"/>
    <property type="match status" value="2"/>
</dbReference>
<reference evidence="5 6" key="1">
    <citation type="submission" date="2020-03" db="EMBL/GenBank/DDBJ databases">
        <title>Tamlana sp. nov, isolated from XXX.</title>
        <authorList>
            <person name="Cao W.R."/>
        </authorList>
    </citation>
    <scope>NUCLEOTIDE SEQUENCE [LARGE SCALE GENOMIC DNA]</scope>
    <source>
        <strain evidence="5 6">HST1-43</strain>
    </source>
</reference>
<keyword evidence="1" id="KW-0805">Transcription regulation</keyword>
<keyword evidence="3" id="KW-0804">Transcription</keyword>
<keyword evidence="2" id="KW-0238">DNA-binding</keyword>
<keyword evidence="6" id="KW-1185">Reference proteome</keyword>
<evidence type="ECO:0000259" key="4">
    <source>
        <dbReference type="PROSITE" id="PS01124"/>
    </source>
</evidence>
<name>A0ABX1D7M9_9FLAO</name>
<sequence>MKASFYKILFDEETPFRCTYLDKPNFDMPWHFHPELELTLILESEGVRYIGDNTSRFKAGDLVLVGSNLPHMWVNNSIETAAKNKNLNRSIRITLQFPPDMIDNMFKNAQELQPLIKLFALAQRGISFSQKTSAEIKPLFLEINDKTGLRRWISVFNLLFKLTEAEGYKLLASPGYLPQLTRKDHGLVNRVFNHIETHFKDKITLQEMADLACLTKPSFCRLFKQKTGKTFFDFLNEYRINYAKRLLLESKKESINTIALRSGFPTIQHFNKKFKAINNGLTPSQFLKVNA</sequence>
<dbReference type="CDD" id="cd06976">
    <property type="entry name" value="cupin_MtlR-like_N"/>
    <property type="match status" value="1"/>
</dbReference>
<dbReference type="InterPro" id="IPR009057">
    <property type="entry name" value="Homeodomain-like_sf"/>
</dbReference>
<dbReference type="Pfam" id="PF07883">
    <property type="entry name" value="Cupin_2"/>
    <property type="match status" value="1"/>
</dbReference>
<dbReference type="Pfam" id="PF12833">
    <property type="entry name" value="HTH_18"/>
    <property type="match status" value="1"/>
</dbReference>
<dbReference type="InterPro" id="IPR013096">
    <property type="entry name" value="Cupin_2"/>
</dbReference>
<evidence type="ECO:0000256" key="2">
    <source>
        <dbReference type="ARBA" id="ARBA00023125"/>
    </source>
</evidence>
<evidence type="ECO:0000313" key="5">
    <source>
        <dbReference type="EMBL" id="NJX14378.1"/>
    </source>
</evidence>
<dbReference type="Proteomes" id="UP000760545">
    <property type="component" value="Unassembled WGS sequence"/>
</dbReference>
<organism evidence="5 6">
    <name type="scientific">Tamlana crocina</name>
    <dbReference type="NCBI Taxonomy" id="393006"/>
    <lineage>
        <taxon>Bacteria</taxon>
        <taxon>Pseudomonadati</taxon>
        <taxon>Bacteroidota</taxon>
        <taxon>Flavobacteriia</taxon>
        <taxon>Flavobacteriales</taxon>
        <taxon>Flavobacteriaceae</taxon>
        <taxon>Tamlana</taxon>
    </lineage>
</organism>